<dbReference type="STRING" id="202950.GCA_001485005_01926"/>
<dbReference type="SUPFAM" id="SSF46689">
    <property type="entry name" value="Homeodomain-like"/>
    <property type="match status" value="1"/>
</dbReference>
<evidence type="ECO:0000256" key="3">
    <source>
        <dbReference type="ARBA" id="ARBA00023163"/>
    </source>
</evidence>
<accession>Q6FFJ1</accession>
<dbReference type="HOGENOM" id="CLU_069356_28_0_6"/>
<dbReference type="Gene3D" id="1.10.357.10">
    <property type="entry name" value="Tetracycline Repressor, domain 2"/>
    <property type="match status" value="1"/>
</dbReference>
<dbReference type="InterPro" id="IPR009057">
    <property type="entry name" value="Homeodomain-like_sf"/>
</dbReference>
<dbReference type="EMBL" id="CR543861">
    <property type="protein sequence ID" value="CAG67166.1"/>
    <property type="molecule type" value="Genomic_DNA"/>
</dbReference>
<evidence type="ECO:0000256" key="2">
    <source>
        <dbReference type="ARBA" id="ARBA00023125"/>
    </source>
</evidence>
<dbReference type="Pfam" id="PF16925">
    <property type="entry name" value="TetR_C_13"/>
    <property type="match status" value="1"/>
</dbReference>
<dbReference type="PANTHER" id="PTHR47506">
    <property type="entry name" value="TRANSCRIPTIONAL REGULATORY PROTEIN"/>
    <property type="match status" value="1"/>
</dbReference>
<dbReference type="KEGG" id="aci:ACIAD0196"/>
<name>Q6FFJ1_ACIAD</name>
<evidence type="ECO:0000256" key="1">
    <source>
        <dbReference type="ARBA" id="ARBA00023015"/>
    </source>
</evidence>
<dbReference type="InterPro" id="IPR036271">
    <property type="entry name" value="Tet_transcr_reg_TetR-rel_C_sf"/>
</dbReference>
<protein>
    <submittedName>
        <fullName evidence="6">Putative regulator (TetR/AcrR family)</fullName>
    </submittedName>
</protein>
<reference evidence="6 7" key="1">
    <citation type="journal article" date="2004" name="Nucleic Acids Res.">
        <title>Unique features revealed by the genome sequence of Acinetobacter sp. ADP1, a versatile and naturally transformation competent bacterium.</title>
        <authorList>
            <person name="Barbe V."/>
            <person name="Vallenet D."/>
            <person name="Fonknechten N."/>
            <person name="Kreimeyer A."/>
            <person name="Oztas S."/>
            <person name="Labarre L."/>
            <person name="Cruveiller S."/>
            <person name="Robert C."/>
            <person name="Duprat S."/>
            <person name="Wincker P."/>
            <person name="Ornston L.N."/>
            <person name="Weissenbach J."/>
            <person name="Marliere P."/>
            <person name="Cohen G.N."/>
            <person name="Medigue C."/>
        </authorList>
    </citation>
    <scope>NUCLEOTIDE SEQUENCE [LARGE SCALE GENOMIC DNA]</scope>
    <source>
        <strain evidence="7">ATCC 33305 / BD413 / ADP1</strain>
    </source>
</reference>
<keyword evidence="3" id="KW-0804">Transcription</keyword>
<evidence type="ECO:0000313" key="6">
    <source>
        <dbReference type="EMBL" id="CAG67166.1"/>
    </source>
</evidence>
<gene>
    <name evidence="6" type="ordered locus">ACIAD0196</name>
</gene>
<dbReference type="eggNOG" id="COG1309">
    <property type="taxonomic scope" value="Bacteria"/>
</dbReference>
<evidence type="ECO:0000259" key="5">
    <source>
        <dbReference type="PROSITE" id="PS50977"/>
    </source>
</evidence>
<dbReference type="AlphaFoldDB" id="Q6FFJ1"/>
<organism evidence="6 7">
    <name type="scientific">Acinetobacter baylyi (strain ATCC 33305 / BD413 / ADP1)</name>
    <dbReference type="NCBI Taxonomy" id="62977"/>
    <lineage>
        <taxon>Bacteria</taxon>
        <taxon>Pseudomonadati</taxon>
        <taxon>Pseudomonadota</taxon>
        <taxon>Gammaproteobacteria</taxon>
        <taxon>Moraxellales</taxon>
        <taxon>Moraxellaceae</taxon>
        <taxon>Acinetobacter</taxon>
    </lineage>
</organism>
<dbReference type="Pfam" id="PF00440">
    <property type="entry name" value="TetR_N"/>
    <property type="match status" value="1"/>
</dbReference>
<feature type="DNA-binding region" description="H-T-H motif" evidence="4">
    <location>
        <begin position="59"/>
        <end position="78"/>
    </location>
</feature>
<dbReference type="Gene3D" id="1.10.10.60">
    <property type="entry name" value="Homeodomain-like"/>
    <property type="match status" value="1"/>
</dbReference>
<dbReference type="SUPFAM" id="SSF48498">
    <property type="entry name" value="Tetracyclin repressor-like, C-terminal domain"/>
    <property type="match status" value="1"/>
</dbReference>
<dbReference type="Proteomes" id="UP000000430">
    <property type="component" value="Chromosome"/>
</dbReference>
<proteinExistence type="predicted"/>
<dbReference type="PROSITE" id="PS50977">
    <property type="entry name" value="HTH_TETR_2"/>
    <property type="match status" value="1"/>
</dbReference>
<dbReference type="PANTHER" id="PTHR47506:SF1">
    <property type="entry name" value="HTH-TYPE TRANSCRIPTIONAL REGULATOR YJDC"/>
    <property type="match status" value="1"/>
</dbReference>
<feature type="domain" description="HTH tetR-type" evidence="5">
    <location>
        <begin position="36"/>
        <end position="96"/>
    </location>
</feature>
<sequence length="234" mass="26506">MIVIKIYVVFMTDVANCAEQNSPEQAVKKKRGRPKCFDEQAALEQAMLLFWEHGYEATSINDLTQLLGITAPSLYSTFGDKATLFYKSIDYYLAHEACPIDRMFEQAKTARIAFELYMYDNLNRLLQPNKPSGCMLVVATMNCSESTQDVQQNLLAKRLKTKEKLMQRLQKGISEGDLPEHIPLEAMTDFYCTVIQGLTMQARDGASLAQLTKVVEHAMRAWSLFVDTHGETTI</sequence>
<dbReference type="InterPro" id="IPR001647">
    <property type="entry name" value="HTH_TetR"/>
</dbReference>
<dbReference type="InterPro" id="IPR011075">
    <property type="entry name" value="TetR_C"/>
</dbReference>
<evidence type="ECO:0000313" key="7">
    <source>
        <dbReference type="Proteomes" id="UP000000430"/>
    </source>
</evidence>
<evidence type="ECO:0000256" key="4">
    <source>
        <dbReference type="PROSITE-ProRule" id="PRU00335"/>
    </source>
</evidence>
<keyword evidence="1" id="KW-0805">Transcription regulation</keyword>
<dbReference type="GO" id="GO:0003677">
    <property type="term" value="F:DNA binding"/>
    <property type="evidence" value="ECO:0007669"/>
    <property type="project" value="UniProtKB-UniRule"/>
</dbReference>
<keyword evidence="2 4" id="KW-0238">DNA-binding</keyword>